<dbReference type="SMART" id="SM00355">
    <property type="entry name" value="ZnF_C2H2"/>
    <property type="match status" value="2"/>
</dbReference>
<dbReference type="GO" id="GO:0006357">
    <property type="term" value="P:regulation of transcription by RNA polymerase II"/>
    <property type="evidence" value="ECO:0007669"/>
    <property type="project" value="TreeGrafter"/>
</dbReference>
<dbReference type="EnsemblMetazoa" id="ACON005748-RA">
    <property type="protein sequence ID" value="ACON005748-PA"/>
    <property type="gene ID" value="ACON005748"/>
</dbReference>
<feature type="region of interest" description="Disordered" evidence="3">
    <location>
        <begin position="572"/>
        <end position="694"/>
    </location>
</feature>
<feature type="region of interest" description="Disordered" evidence="3">
    <location>
        <begin position="1040"/>
        <end position="1081"/>
    </location>
</feature>
<evidence type="ECO:0000256" key="1">
    <source>
        <dbReference type="ARBA" id="ARBA00004123"/>
    </source>
</evidence>
<feature type="compositionally biased region" description="Low complexity" evidence="3">
    <location>
        <begin position="426"/>
        <end position="442"/>
    </location>
</feature>
<dbReference type="GO" id="GO:0048513">
    <property type="term" value="P:animal organ development"/>
    <property type="evidence" value="ECO:0007669"/>
    <property type="project" value="UniProtKB-ARBA"/>
</dbReference>
<feature type="region of interest" description="Disordered" evidence="3">
    <location>
        <begin position="964"/>
        <end position="997"/>
    </location>
</feature>
<dbReference type="VEuPathDB" id="VectorBase:ACON005748"/>
<dbReference type="GO" id="GO:0005634">
    <property type="term" value="C:nucleus"/>
    <property type="evidence" value="ECO:0007669"/>
    <property type="project" value="UniProtKB-SubCell"/>
</dbReference>
<dbReference type="GO" id="GO:0003006">
    <property type="term" value="P:developmental process involved in reproduction"/>
    <property type="evidence" value="ECO:0007669"/>
    <property type="project" value="UniProtKB-ARBA"/>
</dbReference>
<feature type="compositionally biased region" description="Basic and acidic residues" evidence="3">
    <location>
        <begin position="979"/>
        <end position="997"/>
    </location>
</feature>
<name>A0A6E8VP40_ANOCL</name>
<feature type="compositionally biased region" description="Acidic residues" evidence="3">
    <location>
        <begin position="742"/>
        <end position="761"/>
    </location>
</feature>
<dbReference type="PANTHER" id="PTHR23110">
    <property type="entry name" value="BTB DOMAIN TRANSCRIPTION FACTOR"/>
    <property type="match status" value="1"/>
</dbReference>
<dbReference type="VEuPathDB" id="VectorBase:ACMO_003041"/>
<feature type="compositionally biased region" description="Pro residues" evidence="3">
    <location>
        <begin position="1051"/>
        <end position="1061"/>
    </location>
</feature>
<dbReference type="PROSITE" id="PS50097">
    <property type="entry name" value="BTB"/>
    <property type="match status" value="1"/>
</dbReference>
<sequence length="1268" mass="143707">MSKSHEQQLKWRDTEVEELIASMKERELLALSDGKKRRSLEVFAVVRNDLLRKGYFRTEEQIRRKMNELRKQYFEANRSEPDSRYELCDHYEALHDLFTDAQRKLDRRTDRSRIRTKRRRQSQNGGQEMVVPSAYPIKSSKASVRRSASGSSSVCSSVHSQQHNGYEQHNHHTASASSQQQHNGGDAMHNGGRRNASPPPVRLKRPDKFHLKQSAYQPNLNNSLTNLCKNDRYADVMLLVCNDDDNIAIPAHRLVLGTFSPYFANVFEKVAFVPSSATIYVALPPTVTRAALQCLLQYMYTGEAIVHADSFDDVMMCGEFLRINGFAGKRSSGMLKGQQEELVSVPLVTVTKTINMDAGDARRGSPATPAPANTTTRASTPTPVPMTMRAYYGSPSPPRKIARHYEPAPPAVFQQPRYTLAHQPKQDLQSMQQQQQQQSLRQPMYQEDMLEPTALMGHRSQMLPQRQTQYVQQQQQQQLQQYQPQEMPDGLFQQPFRQQQPLMMPLRQPLQQRYHPQPLQPLDMNLGQEDMLLPAQPVQSAQRQQQMMRMQLHRQWQQLQAQAQQLQDELMDPGQDLQPPLVRQPPTLQQTVQKQQSLQSLPQQQSVQQQPRQLQTQQQQQQKEVQQQQSVPIQQPAPLEPPELPLPQQPQCPTVAQAQQPAAPPQPPAHQKQPQAVPTDQQTLDAAQDDFQQPEELLATLQLVRTQPILKPAAAQPTQPVVATEQVLLPQQPASEQHEEVATEELMDGTEVLLEEEEILEPEQQQQQQPQQPEQLLEQCLSQQPKIQDELMKLQELLPSQELLAPQQPPQPEQPAQQRETLRPQPTLQQRLLQKQKLQNELVRPQELLASQELLAPAKTQPTPQQQQQQPQRAAAGQSNQLKPLLQFRRPKQHFQAQILVDKLMAKPTQADTVPVAKTQSQPDEKGAKEGKAVPAAQTSKSVPSSSGTSVLSDSVLIAKDEAAAAIDKAAQENEPEDPNDRSLEDPNDRSLTRSECDVEFLDKPRRNSLFEFADQRNLKLYEAQERRKMDFIKEYEEHMKSAQPMVETPEPSPSVPPAPVSPGSSSSSPPPLPTKFKVQHRKPASIRRLVALPKPPDIIDALDSMVNLTSDESMIELVSKSPESQTSHFSTRSHSPDGQGKIDALILENFAEHPAIFANSSMNELVPHPETAELDESDGLDQQEGTLPDQYVSSRLNCQLCYMSFTTPTDWVNHVSCHCIVDQGLLKRRRISNDDDSDYFRCDMCSSYFISAQDWLTHVAKHNNDHE</sequence>
<dbReference type="Pfam" id="PF00651">
    <property type="entry name" value="BTB"/>
    <property type="match status" value="1"/>
</dbReference>
<dbReference type="CDD" id="cd18186">
    <property type="entry name" value="BTB_POZ_ZBTB_KLHL-like"/>
    <property type="match status" value="1"/>
</dbReference>
<proteinExistence type="predicted"/>
<feature type="region of interest" description="Disordered" evidence="3">
    <location>
        <begin position="358"/>
        <end position="385"/>
    </location>
</feature>
<feature type="region of interest" description="Disordered" evidence="3">
    <location>
        <begin position="728"/>
        <end position="781"/>
    </location>
</feature>
<reference key="1">
    <citation type="journal article" date="2019" name="Genes (Basel)">
        <title>A High-Quality De novo Genome Assembly from a Single Mosquito Using PacBio Sequencing.</title>
        <authorList>
            <person name="Kingan S.B."/>
            <person name="Heaton H."/>
            <person name="Cudini J."/>
            <person name="Lambert C.C."/>
            <person name="Baybayan P."/>
            <person name="Galvin B.D."/>
            <person name="Durbin R."/>
            <person name="Korlach J."/>
            <person name="Lawniczak M.K.N."/>
        </authorList>
    </citation>
    <scope>NUCLEOTIDE SEQUENCE [LARGE SCALE GENOMIC DNA]</scope>
    <source>
        <strain>Mali-NIH</strain>
    </source>
</reference>
<keyword evidence="6" id="KW-1185">Reference proteome</keyword>
<feature type="compositionally biased region" description="Low complexity" evidence="3">
    <location>
        <begin position="669"/>
        <end position="691"/>
    </location>
</feature>
<evidence type="ECO:0000256" key="3">
    <source>
        <dbReference type="SAM" id="MobiDB-lite"/>
    </source>
</evidence>
<evidence type="ECO:0000256" key="2">
    <source>
        <dbReference type="ARBA" id="ARBA00023242"/>
    </source>
</evidence>
<dbReference type="RefSeq" id="XP_040228985.2">
    <property type="nucleotide sequence ID" value="XM_040373051.2"/>
</dbReference>
<feature type="compositionally biased region" description="Polar residues" evidence="3">
    <location>
        <begin position="173"/>
        <end position="183"/>
    </location>
</feature>
<dbReference type="PANTHER" id="PTHR23110:SF93">
    <property type="entry name" value="ZINC FINGER AND BTB DOMAIN-CONTAINING PROTEIN 14-LIKE PROTEIN"/>
    <property type="match status" value="1"/>
</dbReference>
<feature type="region of interest" description="Disordered" evidence="3">
    <location>
        <begin position="106"/>
        <end position="205"/>
    </location>
</feature>
<evidence type="ECO:0000259" key="4">
    <source>
        <dbReference type="PROSITE" id="PS50097"/>
    </source>
</evidence>
<feature type="region of interest" description="Disordered" evidence="3">
    <location>
        <begin position="858"/>
        <end position="879"/>
    </location>
</feature>
<dbReference type="PROSITE" id="PS00028">
    <property type="entry name" value="ZINC_FINGER_C2H2_1"/>
    <property type="match status" value="2"/>
</dbReference>
<feature type="compositionally biased region" description="Pro residues" evidence="3">
    <location>
        <begin position="638"/>
        <end position="650"/>
    </location>
</feature>
<dbReference type="InterPro" id="IPR044822">
    <property type="entry name" value="Myb_DNA-bind_4"/>
</dbReference>
<reference evidence="5" key="2">
    <citation type="submission" date="2020-05" db="UniProtKB">
        <authorList>
            <consortium name="EnsemblMetazoa"/>
        </authorList>
    </citation>
    <scope>IDENTIFICATION</scope>
    <source>
        <strain evidence="5">Ngousso</strain>
    </source>
</reference>
<feature type="compositionally biased region" description="Low complexity" evidence="3">
    <location>
        <begin position="858"/>
        <end position="878"/>
    </location>
</feature>
<feature type="compositionally biased region" description="Low complexity" evidence="3">
    <location>
        <begin position="366"/>
        <end position="381"/>
    </location>
</feature>
<accession>A0A6E8VP40</accession>
<dbReference type="Proteomes" id="UP001105220">
    <property type="component" value="Unplaced"/>
</dbReference>
<feature type="compositionally biased region" description="Low complexity" evidence="3">
    <location>
        <begin position="940"/>
        <end position="951"/>
    </location>
</feature>
<dbReference type="KEGG" id="acoz:120953258"/>
<keyword evidence="2" id="KW-0539">Nucleus</keyword>
<dbReference type="Gene3D" id="1.10.10.60">
    <property type="entry name" value="Homeodomain-like"/>
    <property type="match status" value="1"/>
</dbReference>
<organism evidence="5 6">
    <name type="scientific">Anopheles coluzzii</name>
    <name type="common">African malaria mosquito</name>
    <dbReference type="NCBI Taxonomy" id="1518534"/>
    <lineage>
        <taxon>Eukaryota</taxon>
        <taxon>Metazoa</taxon>
        <taxon>Ecdysozoa</taxon>
        <taxon>Arthropoda</taxon>
        <taxon>Hexapoda</taxon>
        <taxon>Insecta</taxon>
        <taxon>Pterygota</taxon>
        <taxon>Neoptera</taxon>
        <taxon>Endopterygota</taxon>
        <taxon>Diptera</taxon>
        <taxon>Nematocera</taxon>
        <taxon>Culicoidea</taxon>
        <taxon>Culicidae</taxon>
        <taxon>Anophelinae</taxon>
        <taxon>Anopheles</taxon>
    </lineage>
</organism>
<dbReference type="VEuPathDB" id="VectorBase:ACON2_030766"/>
<dbReference type="InterPro" id="IPR051095">
    <property type="entry name" value="Dros_DevTransReg"/>
</dbReference>
<feature type="region of interest" description="Disordered" evidence="3">
    <location>
        <begin position="911"/>
        <end position="951"/>
    </location>
</feature>
<dbReference type="GO" id="GO:0048468">
    <property type="term" value="P:cell development"/>
    <property type="evidence" value="ECO:0007669"/>
    <property type="project" value="UniProtKB-ARBA"/>
</dbReference>
<feature type="compositionally biased region" description="Low complexity" evidence="3">
    <location>
        <begin position="651"/>
        <end position="661"/>
    </location>
</feature>
<feature type="compositionally biased region" description="Low complexity" evidence="3">
    <location>
        <begin position="138"/>
        <end position="163"/>
    </location>
</feature>
<evidence type="ECO:0000313" key="6">
    <source>
        <dbReference type="Proteomes" id="UP001105220"/>
    </source>
</evidence>
<dbReference type="SUPFAM" id="SSF54695">
    <property type="entry name" value="POZ domain"/>
    <property type="match status" value="1"/>
</dbReference>
<dbReference type="InterPro" id="IPR011333">
    <property type="entry name" value="SKP1/BTB/POZ_sf"/>
</dbReference>
<evidence type="ECO:0000313" key="5">
    <source>
        <dbReference type="EnsemblMetazoa" id="ACON005748-PA"/>
    </source>
</evidence>
<dbReference type="Gene3D" id="3.30.710.10">
    <property type="entry name" value="Potassium Channel Kv1.1, Chain A"/>
    <property type="match status" value="1"/>
</dbReference>
<dbReference type="Pfam" id="PF13837">
    <property type="entry name" value="Myb_DNA-bind_4"/>
    <property type="match status" value="1"/>
</dbReference>
<dbReference type="InterPro" id="IPR000210">
    <property type="entry name" value="BTB/POZ_dom"/>
</dbReference>
<feature type="domain" description="BTB" evidence="4">
    <location>
        <begin position="234"/>
        <end position="308"/>
    </location>
</feature>
<feature type="region of interest" description="Disordered" evidence="3">
    <location>
        <begin position="423"/>
        <end position="442"/>
    </location>
</feature>
<feature type="compositionally biased region" description="Low complexity" evidence="3">
    <location>
        <begin position="762"/>
        <end position="781"/>
    </location>
</feature>
<protein>
    <submittedName>
        <fullName evidence="5">BTB domain-containing protein</fullName>
    </submittedName>
</protein>
<comment type="subcellular location">
    <subcellularLocation>
        <location evidence="1">Nucleus</location>
    </subcellularLocation>
</comment>
<dbReference type="SMART" id="SM00225">
    <property type="entry name" value="BTB"/>
    <property type="match status" value="1"/>
</dbReference>
<dbReference type="InterPro" id="IPR013087">
    <property type="entry name" value="Znf_C2H2_type"/>
</dbReference>
<dbReference type="AlphaFoldDB" id="A0A6E8VP40"/>
<feature type="compositionally biased region" description="Basic and acidic residues" evidence="3">
    <location>
        <begin position="923"/>
        <end position="932"/>
    </location>
</feature>
<feature type="compositionally biased region" description="Low complexity" evidence="3">
    <location>
        <begin position="584"/>
        <end position="637"/>
    </location>
</feature>
<dbReference type="GeneID" id="120953258"/>